<dbReference type="Pfam" id="PF00571">
    <property type="entry name" value="CBS"/>
    <property type="match status" value="1"/>
</dbReference>
<evidence type="ECO:0000259" key="4">
    <source>
        <dbReference type="PROSITE" id="PS51371"/>
    </source>
</evidence>
<dbReference type="InterPro" id="IPR000644">
    <property type="entry name" value="CBS_dom"/>
</dbReference>
<evidence type="ECO:0000256" key="3">
    <source>
        <dbReference type="PROSITE-ProRule" id="PRU00703"/>
    </source>
</evidence>
<dbReference type="OrthoDB" id="681454at2759"/>
<dbReference type="PANTHER" id="PTHR13780">
    <property type="entry name" value="AMP-ACTIVATED PROTEIN KINASE, GAMMA REGULATORY SUBUNIT"/>
    <property type="match status" value="1"/>
</dbReference>
<dbReference type="InterPro" id="IPR046342">
    <property type="entry name" value="CBS_dom_sf"/>
</dbReference>
<evidence type="ECO:0000256" key="2">
    <source>
        <dbReference type="ARBA" id="ARBA00023122"/>
    </source>
</evidence>
<dbReference type="InterPro" id="IPR050511">
    <property type="entry name" value="AMPK_gamma/SDS23_families"/>
</dbReference>
<evidence type="ECO:0000256" key="1">
    <source>
        <dbReference type="ARBA" id="ARBA00022737"/>
    </source>
</evidence>
<keyword evidence="2 3" id="KW-0129">CBS domain</keyword>
<dbReference type="PROSITE" id="PS51371">
    <property type="entry name" value="CBS"/>
    <property type="match status" value="1"/>
</dbReference>
<comment type="caution">
    <text evidence="5">The sequence shown here is derived from an EMBL/GenBank/DDBJ whole genome shotgun (WGS) entry which is preliminary data.</text>
</comment>
<accession>A0A5A7QCJ8</accession>
<organism evidence="5 6">
    <name type="scientific">Striga asiatica</name>
    <name type="common">Asiatic witchweed</name>
    <name type="synonym">Buchnera asiatica</name>
    <dbReference type="NCBI Taxonomy" id="4170"/>
    <lineage>
        <taxon>Eukaryota</taxon>
        <taxon>Viridiplantae</taxon>
        <taxon>Streptophyta</taxon>
        <taxon>Embryophyta</taxon>
        <taxon>Tracheophyta</taxon>
        <taxon>Spermatophyta</taxon>
        <taxon>Magnoliopsida</taxon>
        <taxon>eudicotyledons</taxon>
        <taxon>Gunneridae</taxon>
        <taxon>Pentapetalae</taxon>
        <taxon>asterids</taxon>
        <taxon>lamiids</taxon>
        <taxon>Lamiales</taxon>
        <taxon>Orobanchaceae</taxon>
        <taxon>Buchnereae</taxon>
        <taxon>Striga</taxon>
    </lineage>
</organism>
<evidence type="ECO:0000313" key="5">
    <source>
        <dbReference type="EMBL" id="GER43023.1"/>
    </source>
</evidence>
<keyword evidence="1" id="KW-0677">Repeat</keyword>
<gene>
    <name evidence="5" type="ORF">STAS_19838</name>
</gene>
<dbReference type="Proteomes" id="UP000325081">
    <property type="component" value="Unassembled WGS sequence"/>
</dbReference>
<sequence>MAVQLLAYQVADLCLGKPPLSYLPASSATVADALAALKSTGESSITLWSCDHASPDKDCVCVGKICTVDVICHLSREENLASPAAALQSPATVLVPRVEGLVRHVDPSSSLLEAIDLILEGAQNLVVPIRTNRKQRKQLQKPSPSTLSTNHNGREFCWLTHEDFVRFLLGLIGLFSPIPTLPIETLGIISHNFPSMSHHSPASSALEAIHRASIDQTSVALVDELGSLTGEISPFTLTAGDLMGPPEEWLREKGLLTGGNCCCSSDDELASPTTPLGGMWARRACSARMMWRDEARVCGPGSSLVAVMIQAIARRVGSVWVVDGEGRVIGMVTFASMLGVFRDCLESLV</sequence>
<dbReference type="GO" id="GO:0005737">
    <property type="term" value="C:cytoplasm"/>
    <property type="evidence" value="ECO:0007669"/>
    <property type="project" value="TreeGrafter"/>
</dbReference>
<dbReference type="SUPFAM" id="SSF54631">
    <property type="entry name" value="CBS-domain pair"/>
    <property type="match status" value="1"/>
</dbReference>
<dbReference type="PANTHER" id="PTHR13780:SF128">
    <property type="entry name" value="CBS DOMAIN-CONTAINING PROTEIN"/>
    <property type="match status" value="1"/>
</dbReference>
<protein>
    <submittedName>
        <fullName evidence="5">CBS domain-containing protein</fullName>
    </submittedName>
</protein>
<keyword evidence="6" id="KW-1185">Reference proteome</keyword>
<proteinExistence type="predicted"/>
<feature type="domain" description="CBS" evidence="4">
    <location>
        <begin position="290"/>
        <end position="347"/>
    </location>
</feature>
<reference evidence="6" key="1">
    <citation type="journal article" date="2019" name="Curr. Biol.">
        <title>Genome Sequence of Striga asiatica Provides Insight into the Evolution of Plant Parasitism.</title>
        <authorList>
            <person name="Yoshida S."/>
            <person name="Kim S."/>
            <person name="Wafula E.K."/>
            <person name="Tanskanen J."/>
            <person name="Kim Y.M."/>
            <person name="Honaas L."/>
            <person name="Yang Z."/>
            <person name="Spallek T."/>
            <person name="Conn C.E."/>
            <person name="Ichihashi Y."/>
            <person name="Cheong K."/>
            <person name="Cui S."/>
            <person name="Der J.P."/>
            <person name="Gundlach H."/>
            <person name="Jiao Y."/>
            <person name="Hori C."/>
            <person name="Ishida J.K."/>
            <person name="Kasahara H."/>
            <person name="Kiba T."/>
            <person name="Kim M.S."/>
            <person name="Koo N."/>
            <person name="Laohavisit A."/>
            <person name="Lee Y.H."/>
            <person name="Lumba S."/>
            <person name="McCourt P."/>
            <person name="Mortimer J.C."/>
            <person name="Mutuku J.M."/>
            <person name="Nomura T."/>
            <person name="Sasaki-Sekimoto Y."/>
            <person name="Seto Y."/>
            <person name="Wang Y."/>
            <person name="Wakatake T."/>
            <person name="Sakakibara H."/>
            <person name="Demura T."/>
            <person name="Yamaguchi S."/>
            <person name="Yoneyama K."/>
            <person name="Manabe R.I."/>
            <person name="Nelson D.C."/>
            <person name="Schulman A.H."/>
            <person name="Timko M.P."/>
            <person name="dePamphilis C.W."/>
            <person name="Choi D."/>
            <person name="Shirasu K."/>
        </authorList>
    </citation>
    <scope>NUCLEOTIDE SEQUENCE [LARGE SCALE GENOMIC DNA]</scope>
    <source>
        <strain evidence="6">cv. UVA1</strain>
    </source>
</reference>
<dbReference type="Gene3D" id="3.10.580.10">
    <property type="entry name" value="CBS-domain"/>
    <property type="match status" value="1"/>
</dbReference>
<dbReference type="AlphaFoldDB" id="A0A5A7QCJ8"/>
<evidence type="ECO:0000313" key="6">
    <source>
        <dbReference type="Proteomes" id="UP000325081"/>
    </source>
</evidence>
<name>A0A5A7QCJ8_STRAF</name>
<dbReference type="EMBL" id="BKCP01006515">
    <property type="protein sequence ID" value="GER43023.1"/>
    <property type="molecule type" value="Genomic_DNA"/>
</dbReference>
<dbReference type="GO" id="GO:0005634">
    <property type="term" value="C:nucleus"/>
    <property type="evidence" value="ECO:0007669"/>
    <property type="project" value="TreeGrafter"/>
</dbReference>